<dbReference type="SUPFAM" id="SSF51905">
    <property type="entry name" value="FAD/NAD(P)-binding domain"/>
    <property type="match status" value="1"/>
</dbReference>
<evidence type="ECO:0000313" key="8">
    <source>
        <dbReference type="EMBL" id="CUU65713.1"/>
    </source>
</evidence>
<keyword evidence="3" id="KW-0285">Flavoprotein</keyword>
<dbReference type="AlphaFoldDB" id="A0A0X2NJR1"/>
<dbReference type="PRINTS" id="PR00411">
    <property type="entry name" value="PNDRDTASEI"/>
</dbReference>
<dbReference type="GO" id="GO:0050660">
    <property type="term" value="F:flavin adenine dinucleotide binding"/>
    <property type="evidence" value="ECO:0007669"/>
    <property type="project" value="InterPro"/>
</dbReference>
<keyword evidence="6" id="KW-0503">Monooxygenase</keyword>
<dbReference type="PANTHER" id="PTHR43872">
    <property type="entry name" value="MONOOXYGENASE, PUTATIVE (AFU_ORTHOLOGUE AFUA_8G02570)-RELATED"/>
    <property type="match status" value="1"/>
</dbReference>
<dbReference type="InterPro" id="IPR020946">
    <property type="entry name" value="Flavin_mOase-like"/>
</dbReference>
<evidence type="ECO:0000256" key="3">
    <source>
        <dbReference type="ARBA" id="ARBA00022630"/>
    </source>
</evidence>
<comment type="cofactor">
    <cofactor evidence="1">
        <name>FAD</name>
        <dbReference type="ChEBI" id="CHEBI:57692"/>
    </cofactor>
</comment>
<reference evidence="9" key="1">
    <citation type="submission" date="2015-11" db="EMBL/GenBank/DDBJ databases">
        <authorList>
            <person name="Dugat-Bony E."/>
        </authorList>
    </citation>
    <scope>NUCLEOTIDE SEQUENCE [LARGE SCALE GENOMIC DNA]</scope>
    <source>
        <strain evidence="9">Mu292</strain>
    </source>
</reference>
<dbReference type="PANTHER" id="PTHR43872:SF1">
    <property type="entry name" value="MONOOXYGENASE, PUTATIVE (AFU_ORTHOLOGUE AFUA_8G02570)-RELATED"/>
    <property type="match status" value="1"/>
</dbReference>
<dbReference type="EC" id="1.14.13.-" evidence="8"/>
<protein>
    <submittedName>
        <fullName evidence="8">Predicted flavoprotein involved in K+ transport</fullName>
        <ecNumber evidence="8">1.14.13.-</ecNumber>
    </submittedName>
</protein>
<dbReference type="Pfam" id="PF00743">
    <property type="entry name" value="FMO-like"/>
    <property type="match status" value="1"/>
</dbReference>
<dbReference type="OrthoDB" id="5168853at2"/>
<dbReference type="Gene3D" id="3.50.50.60">
    <property type="entry name" value="FAD/NAD(P)-binding domain"/>
    <property type="match status" value="2"/>
</dbReference>
<evidence type="ECO:0000256" key="4">
    <source>
        <dbReference type="ARBA" id="ARBA00022827"/>
    </source>
</evidence>
<keyword evidence="5 8" id="KW-0560">Oxidoreductase</keyword>
<evidence type="ECO:0000256" key="7">
    <source>
        <dbReference type="SAM" id="MobiDB-lite"/>
    </source>
</evidence>
<keyword evidence="9" id="KW-1185">Reference proteome</keyword>
<evidence type="ECO:0000256" key="6">
    <source>
        <dbReference type="ARBA" id="ARBA00023033"/>
    </source>
</evidence>
<gene>
    <name evidence="8" type="ORF">CVAR292_01045</name>
</gene>
<dbReference type="EMBL" id="FAUH01000006">
    <property type="protein sequence ID" value="CUU65713.1"/>
    <property type="molecule type" value="Genomic_DNA"/>
</dbReference>
<dbReference type="Proteomes" id="UP000182498">
    <property type="component" value="Unassembled WGS sequence"/>
</dbReference>
<name>A0A0X2NJR1_9CORY</name>
<evidence type="ECO:0000256" key="2">
    <source>
        <dbReference type="ARBA" id="ARBA00010139"/>
    </source>
</evidence>
<comment type="similarity">
    <text evidence="2">Belongs to the FAD-binding monooxygenase family.</text>
</comment>
<dbReference type="GO" id="GO:0004499">
    <property type="term" value="F:N,N-dimethylaniline monooxygenase activity"/>
    <property type="evidence" value="ECO:0007669"/>
    <property type="project" value="InterPro"/>
</dbReference>
<sequence length="554" mass="60993">MLTTDLNPGYCVPMTQTLAPLDLLIVGAGIGGIDMGHHVVTNFPDWNWEIVDSNTDLGGTWTTFTYPGIRSDSDMATFSLPWKPWKGKTTLGDGADIREYLRDAAREDGFLDRIRLNTWVKSVNFDTASGLWEVTTVHAHDHGPDDRADAPAENLVETVVRARRIHLACGYYNHRDGHLPHYPGQEDFTGNGGILIHAQAWKPEEQGDVTGKKIIIIGSGATAVTLLPALAKAGAHVTMLQRTPTWIAALPDRDNISAVWTRIIPKKSLAHKVARANHIIRDMTQWYLARRTPFIVRGALHRVQRLWLTPEQIKRDFTPPYNPWDQRVCKAPNGDIFRAIKDGTADVVTATIDRFVPEGVRLSDGRVLEADTVISATGLQLQMFGGASASVDGAEIDLSQQVAYRGVLLSGLPNVSFTVGYLNQSWTTRADLTARYVVRLWRHMADRGLSLAAPVTPGPEVTRRELLEFDAGYIKRGQHLTPRQGDRSPWLYRQDYLAEWPELSRGDVTEEMVFDGDATVVASRLESVGDSESAGNAGGVRGVRGVGVTPAGSL</sequence>
<organism evidence="8 9">
    <name type="scientific">Corynebacterium variabile</name>
    <dbReference type="NCBI Taxonomy" id="1727"/>
    <lineage>
        <taxon>Bacteria</taxon>
        <taxon>Bacillati</taxon>
        <taxon>Actinomycetota</taxon>
        <taxon>Actinomycetes</taxon>
        <taxon>Mycobacteriales</taxon>
        <taxon>Corynebacteriaceae</taxon>
        <taxon>Corynebacterium</taxon>
    </lineage>
</organism>
<accession>A0A0X2NJR1</accession>
<proteinExistence type="inferred from homology"/>
<keyword evidence="4" id="KW-0274">FAD</keyword>
<evidence type="ECO:0000256" key="5">
    <source>
        <dbReference type="ARBA" id="ARBA00023002"/>
    </source>
</evidence>
<feature type="compositionally biased region" description="Gly residues" evidence="7">
    <location>
        <begin position="536"/>
        <end position="545"/>
    </location>
</feature>
<evidence type="ECO:0000256" key="1">
    <source>
        <dbReference type="ARBA" id="ARBA00001974"/>
    </source>
</evidence>
<evidence type="ECO:0000313" key="9">
    <source>
        <dbReference type="Proteomes" id="UP000182498"/>
    </source>
</evidence>
<feature type="region of interest" description="Disordered" evidence="7">
    <location>
        <begin position="529"/>
        <end position="554"/>
    </location>
</feature>
<dbReference type="InterPro" id="IPR051820">
    <property type="entry name" value="FAD-binding_MO"/>
</dbReference>
<dbReference type="InterPro" id="IPR036188">
    <property type="entry name" value="FAD/NAD-bd_sf"/>
</dbReference>
<dbReference type="GO" id="GO:0050661">
    <property type="term" value="F:NADP binding"/>
    <property type="evidence" value="ECO:0007669"/>
    <property type="project" value="InterPro"/>
</dbReference>